<evidence type="ECO:0000313" key="3">
    <source>
        <dbReference type="Proteomes" id="UP000823896"/>
    </source>
</evidence>
<dbReference type="CDD" id="cd23763">
    <property type="entry name" value="ASKHA_ATPase_ROK"/>
    <property type="match status" value="1"/>
</dbReference>
<dbReference type="InterPro" id="IPR000600">
    <property type="entry name" value="ROK"/>
</dbReference>
<evidence type="ECO:0000256" key="1">
    <source>
        <dbReference type="ARBA" id="ARBA00006479"/>
    </source>
</evidence>
<dbReference type="AlphaFoldDB" id="A0A9D2NQX3"/>
<dbReference type="Proteomes" id="UP000823896">
    <property type="component" value="Unassembled WGS sequence"/>
</dbReference>
<dbReference type="Gene3D" id="3.30.420.40">
    <property type="match status" value="2"/>
</dbReference>
<dbReference type="PANTHER" id="PTHR18964">
    <property type="entry name" value="ROK (REPRESSOR, ORF, KINASE) FAMILY"/>
    <property type="match status" value="1"/>
</dbReference>
<organism evidence="2 3">
    <name type="scientific">Candidatus Merdibacter merdavium</name>
    <dbReference type="NCBI Taxonomy" id="2838692"/>
    <lineage>
        <taxon>Bacteria</taxon>
        <taxon>Bacillati</taxon>
        <taxon>Bacillota</taxon>
        <taxon>Erysipelotrichia</taxon>
        <taxon>Erysipelotrichales</taxon>
        <taxon>Erysipelotrichaceae</taxon>
        <taxon>Merdibacter</taxon>
    </lineage>
</organism>
<dbReference type="SUPFAM" id="SSF53067">
    <property type="entry name" value="Actin-like ATPase domain"/>
    <property type="match status" value="1"/>
</dbReference>
<dbReference type="Pfam" id="PF00480">
    <property type="entry name" value="ROK"/>
    <property type="match status" value="1"/>
</dbReference>
<protein>
    <submittedName>
        <fullName evidence="2">ROK family protein</fullName>
    </submittedName>
</protein>
<accession>A0A9D2NQX3</accession>
<comment type="caution">
    <text evidence="2">The sequence shown here is derived from an EMBL/GenBank/DDBJ whole genome shotgun (WGS) entry which is preliminary data.</text>
</comment>
<proteinExistence type="inferred from homology"/>
<dbReference type="InterPro" id="IPR043129">
    <property type="entry name" value="ATPase_NBD"/>
</dbReference>
<reference evidence="2" key="2">
    <citation type="submission" date="2021-04" db="EMBL/GenBank/DDBJ databases">
        <authorList>
            <person name="Gilroy R."/>
        </authorList>
    </citation>
    <scope>NUCLEOTIDE SEQUENCE</scope>
    <source>
        <strain evidence="2">CHK187-11901</strain>
    </source>
</reference>
<gene>
    <name evidence="2" type="ORF">H9702_04395</name>
</gene>
<evidence type="ECO:0000313" key="2">
    <source>
        <dbReference type="EMBL" id="HJC36352.1"/>
    </source>
</evidence>
<comment type="similarity">
    <text evidence="1">Belongs to the ROK (NagC/XylR) family.</text>
</comment>
<sequence>MNYAIAIDIGGTNTRVALINENYEIEERQQFATDAQNPYVTIEEIRKTIQRFGKEAKGIGISCPGPLDLLHGYILTTTNLGEKWWNYPICEKLSEATGLPVYLENDANLACLAEAVIGRGKDYHYVQFMTVSTGVGSGLVINKKIYQGAHGFAHEIANIPLWKDGPTHGSIYPGGVEAICSGTAITARANKAGLNVAHAGEVNDLAESGNETAMQIIDDAKEFLANAIAIIYAFIDPDIVILGGSVALKIPGFVEDVEMRVKSKVFSNIVPLVHVVKTNLNEDSGLLGGACLVFLKP</sequence>
<dbReference type="EMBL" id="DWWM01000026">
    <property type="protein sequence ID" value="HJC36352.1"/>
    <property type="molecule type" value="Genomic_DNA"/>
</dbReference>
<reference evidence="2" key="1">
    <citation type="journal article" date="2021" name="PeerJ">
        <title>Extensive microbial diversity within the chicken gut microbiome revealed by metagenomics and culture.</title>
        <authorList>
            <person name="Gilroy R."/>
            <person name="Ravi A."/>
            <person name="Getino M."/>
            <person name="Pursley I."/>
            <person name="Horton D.L."/>
            <person name="Alikhan N.F."/>
            <person name="Baker D."/>
            <person name="Gharbi K."/>
            <person name="Hall N."/>
            <person name="Watson M."/>
            <person name="Adriaenssens E.M."/>
            <person name="Foster-Nyarko E."/>
            <person name="Jarju S."/>
            <person name="Secka A."/>
            <person name="Antonio M."/>
            <person name="Oren A."/>
            <person name="Chaudhuri R.R."/>
            <person name="La Ragione R."/>
            <person name="Hildebrand F."/>
            <person name="Pallen M.J."/>
        </authorList>
    </citation>
    <scope>NUCLEOTIDE SEQUENCE</scope>
    <source>
        <strain evidence="2">CHK187-11901</strain>
    </source>
</reference>
<dbReference type="PANTHER" id="PTHR18964:SF169">
    <property type="entry name" value="N-ACETYLMANNOSAMINE KINASE"/>
    <property type="match status" value="1"/>
</dbReference>
<name>A0A9D2NQX3_9FIRM</name>